<gene>
    <name evidence="5" type="ORF">Nkreftii_001967</name>
</gene>
<dbReference type="KEGG" id="nkf:Nkreftii_001967"/>
<dbReference type="InterPro" id="IPR009057">
    <property type="entry name" value="Homeodomain-like_sf"/>
</dbReference>
<dbReference type="PROSITE" id="PS00041">
    <property type="entry name" value="HTH_ARAC_FAMILY_1"/>
    <property type="match status" value="1"/>
</dbReference>
<dbReference type="InterPro" id="IPR011051">
    <property type="entry name" value="RmlC_Cupin_sf"/>
</dbReference>
<reference evidence="5 6" key="1">
    <citation type="journal article" date="2020" name="ISME J.">
        <title>Enrichment and physiological characterization of a novel comammox Nitrospira indicates ammonium inhibition of complete nitrification.</title>
        <authorList>
            <person name="Sakoula D."/>
            <person name="Koch H."/>
            <person name="Frank J."/>
            <person name="Jetten M.S.M."/>
            <person name="van Kessel M.A.H.J."/>
            <person name="Lucker S."/>
        </authorList>
    </citation>
    <scope>NUCLEOTIDE SEQUENCE [LARGE SCALE GENOMIC DNA]</scope>
    <source>
        <strain evidence="5">Comreactor17</strain>
    </source>
</reference>
<dbReference type="PANTHER" id="PTHR11019">
    <property type="entry name" value="HTH-TYPE TRANSCRIPTIONAL REGULATOR NIMR"/>
    <property type="match status" value="1"/>
</dbReference>
<dbReference type="SUPFAM" id="SSF51182">
    <property type="entry name" value="RmlC-like cupins"/>
    <property type="match status" value="1"/>
</dbReference>
<dbReference type="Gene3D" id="2.60.120.10">
    <property type="entry name" value="Jelly Rolls"/>
    <property type="match status" value="1"/>
</dbReference>
<dbReference type="Gene3D" id="1.10.10.60">
    <property type="entry name" value="Homeodomain-like"/>
    <property type="match status" value="2"/>
</dbReference>
<sequence length="325" mass="35763">MDVLSEVLRAVKLDGAVFFNGEFSSPWCAREPDACTMASHLPTRPKHVIIFHLVTEGKGYVRIEEDDRAVPLEAGDIVILPQGNAHFIGNGPPVTPIDSAAQLRRVLAEGRMISQVGGGGELTKLICGYLTCDHQLCQVFLTGLPPIVKVHIRDSPSGQWLEDTFRYSVDHVEASGPGVAAVIAKLSEVLFVDTLRRYIGTMPPSQIGWLAGVRDPDVGKALALLHKQPSHPWTIASLANEVGISRSVLAERFRHYLSDTPMGYLTRWRLQVAAQELRSTSKSVAEVANVVGYESEPSFNRAFKREFGVPPARFRTQTRSLKCKN</sequence>
<evidence type="ECO:0000259" key="4">
    <source>
        <dbReference type="PROSITE" id="PS01124"/>
    </source>
</evidence>
<keyword evidence="3" id="KW-0804">Transcription</keyword>
<dbReference type="InterPro" id="IPR014710">
    <property type="entry name" value="RmlC-like_jellyroll"/>
</dbReference>
<proteinExistence type="predicted"/>
<dbReference type="SUPFAM" id="SSF46689">
    <property type="entry name" value="Homeodomain-like"/>
    <property type="match status" value="2"/>
</dbReference>
<dbReference type="Pfam" id="PF12833">
    <property type="entry name" value="HTH_18"/>
    <property type="match status" value="1"/>
</dbReference>
<keyword evidence="1" id="KW-0805">Transcription regulation</keyword>
<dbReference type="PROSITE" id="PS01124">
    <property type="entry name" value="HTH_ARAC_FAMILY_2"/>
    <property type="match status" value="1"/>
</dbReference>
<organism evidence="5 6">
    <name type="scientific">Candidatus Nitrospira kreftii</name>
    <dbReference type="NCBI Taxonomy" id="2652173"/>
    <lineage>
        <taxon>Bacteria</taxon>
        <taxon>Pseudomonadati</taxon>
        <taxon>Nitrospirota</taxon>
        <taxon>Nitrospiria</taxon>
        <taxon>Nitrospirales</taxon>
        <taxon>Nitrospiraceae</taxon>
        <taxon>Nitrospira</taxon>
    </lineage>
</organism>
<dbReference type="InterPro" id="IPR032783">
    <property type="entry name" value="AraC_lig"/>
</dbReference>
<dbReference type="PANTHER" id="PTHR11019:SF159">
    <property type="entry name" value="TRANSCRIPTIONAL REGULATOR-RELATED"/>
    <property type="match status" value="1"/>
</dbReference>
<keyword evidence="2" id="KW-0238">DNA-binding</keyword>
<dbReference type="SMART" id="SM00342">
    <property type="entry name" value="HTH_ARAC"/>
    <property type="match status" value="1"/>
</dbReference>
<protein>
    <submittedName>
        <fullName evidence="5">Transcriptional regulator, AraC family</fullName>
    </submittedName>
</protein>
<feature type="domain" description="HTH araC/xylS-type" evidence="4">
    <location>
        <begin position="219"/>
        <end position="317"/>
    </location>
</feature>
<evidence type="ECO:0000256" key="1">
    <source>
        <dbReference type="ARBA" id="ARBA00023015"/>
    </source>
</evidence>
<accession>A0A7S8FE67</accession>
<evidence type="ECO:0000256" key="2">
    <source>
        <dbReference type="ARBA" id="ARBA00023125"/>
    </source>
</evidence>
<dbReference type="InterPro" id="IPR020449">
    <property type="entry name" value="Tscrpt_reg_AraC-type_HTH"/>
</dbReference>
<dbReference type="InterPro" id="IPR018060">
    <property type="entry name" value="HTH_AraC"/>
</dbReference>
<dbReference type="GO" id="GO:0043565">
    <property type="term" value="F:sequence-specific DNA binding"/>
    <property type="evidence" value="ECO:0007669"/>
    <property type="project" value="InterPro"/>
</dbReference>
<dbReference type="PRINTS" id="PR00032">
    <property type="entry name" value="HTHARAC"/>
</dbReference>
<dbReference type="Pfam" id="PF12852">
    <property type="entry name" value="Cupin_6"/>
    <property type="match status" value="1"/>
</dbReference>
<dbReference type="InterPro" id="IPR018062">
    <property type="entry name" value="HTH_AraC-typ_CS"/>
</dbReference>
<evidence type="ECO:0000313" key="6">
    <source>
        <dbReference type="Proteomes" id="UP000593737"/>
    </source>
</evidence>
<dbReference type="GO" id="GO:0003700">
    <property type="term" value="F:DNA-binding transcription factor activity"/>
    <property type="evidence" value="ECO:0007669"/>
    <property type="project" value="InterPro"/>
</dbReference>
<dbReference type="AlphaFoldDB" id="A0A7S8FE67"/>
<evidence type="ECO:0000256" key="3">
    <source>
        <dbReference type="ARBA" id="ARBA00023163"/>
    </source>
</evidence>
<evidence type="ECO:0000313" key="5">
    <source>
        <dbReference type="EMBL" id="QPD04193.1"/>
    </source>
</evidence>
<dbReference type="EMBL" id="CP047423">
    <property type="protein sequence ID" value="QPD04193.1"/>
    <property type="molecule type" value="Genomic_DNA"/>
</dbReference>
<dbReference type="Proteomes" id="UP000593737">
    <property type="component" value="Chromosome"/>
</dbReference>
<name>A0A7S8FE67_9BACT</name>